<feature type="active site" description="Charge relay system" evidence="1">
    <location>
        <position position="274"/>
    </location>
</feature>
<organism evidence="5 6">
    <name type="scientific">Ruania alkalisoli</name>
    <dbReference type="NCBI Taxonomy" id="2779775"/>
    <lineage>
        <taxon>Bacteria</taxon>
        <taxon>Bacillati</taxon>
        <taxon>Actinomycetota</taxon>
        <taxon>Actinomycetes</taxon>
        <taxon>Micrococcales</taxon>
        <taxon>Ruaniaceae</taxon>
        <taxon>Ruania</taxon>
    </lineage>
</organism>
<dbReference type="SUPFAM" id="SSF53474">
    <property type="entry name" value="alpha/beta-Hydrolases"/>
    <property type="match status" value="1"/>
</dbReference>
<evidence type="ECO:0000313" key="5">
    <source>
        <dbReference type="EMBL" id="QOR71022.1"/>
    </source>
</evidence>
<reference evidence="5 6" key="1">
    <citation type="submission" date="2020-10" db="EMBL/GenBank/DDBJ databases">
        <title>Haloactinobacterium sp. RN3S43, a bacterium isolated from saline soil.</title>
        <authorList>
            <person name="Sun J.-Q."/>
        </authorList>
    </citation>
    <scope>NUCLEOTIDE SEQUENCE [LARGE SCALE GENOMIC DNA]</scope>
    <source>
        <strain evidence="5 6">RN3S43</strain>
    </source>
</reference>
<dbReference type="PANTHER" id="PTHR40111:SF1">
    <property type="entry name" value="CEPHALOSPORIN-C DEACETYLASE"/>
    <property type="match status" value="1"/>
</dbReference>
<dbReference type="GO" id="GO:0052689">
    <property type="term" value="F:carboxylic ester hydrolase activity"/>
    <property type="evidence" value="ECO:0007669"/>
    <property type="project" value="TreeGrafter"/>
</dbReference>
<feature type="active site" description="Nucleophile" evidence="1">
    <location>
        <position position="188"/>
    </location>
</feature>
<gene>
    <name evidence="5" type="ORF">IM660_01520</name>
</gene>
<dbReference type="InterPro" id="IPR029058">
    <property type="entry name" value="AB_hydrolase_fold"/>
</dbReference>
<feature type="active site" description="Charge relay system" evidence="1">
    <location>
        <position position="304"/>
    </location>
</feature>
<dbReference type="EMBL" id="CP063169">
    <property type="protein sequence ID" value="QOR71022.1"/>
    <property type="molecule type" value="Genomic_DNA"/>
</dbReference>
<keyword evidence="6" id="KW-1185">Reference proteome</keyword>
<feature type="domain" description="Acetyl xylan esterase" evidence="4">
    <location>
        <begin position="1"/>
        <end position="320"/>
    </location>
</feature>
<dbReference type="Gene3D" id="3.40.50.1820">
    <property type="entry name" value="alpha/beta hydrolase"/>
    <property type="match status" value="1"/>
</dbReference>
<dbReference type="InterPro" id="IPR039069">
    <property type="entry name" value="CE7"/>
</dbReference>
<protein>
    <submittedName>
        <fullName evidence="5">Acetylxylan esterase</fullName>
    </submittedName>
</protein>
<evidence type="ECO:0000256" key="2">
    <source>
        <dbReference type="PIRSR" id="PIRSR639069-2"/>
    </source>
</evidence>
<dbReference type="Pfam" id="PF05448">
    <property type="entry name" value="AXE1"/>
    <property type="match status" value="1"/>
</dbReference>
<evidence type="ECO:0000259" key="4">
    <source>
        <dbReference type="Pfam" id="PF05448"/>
    </source>
</evidence>
<proteinExistence type="predicted"/>
<dbReference type="Proteomes" id="UP000593758">
    <property type="component" value="Chromosome"/>
</dbReference>
<feature type="region of interest" description="Disordered" evidence="3">
    <location>
        <begin position="120"/>
        <end position="144"/>
    </location>
</feature>
<dbReference type="InterPro" id="IPR008391">
    <property type="entry name" value="AXE1_dom"/>
</dbReference>
<dbReference type="GO" id="GO:0005976">
    <property type="term" value="P:polysaccharide metabolic process"/>
    <property type="evidence" value="ECO:0007669"/>
    <property type="project" value="TreeGrafter"/>
</dbReference>
<feature type="binding site" evidence="2">
    <location>
        <position position="91"/>
    </location>
    <ligand>
        <name>substrate</name>
    </ligand>
</feature>
<sequence length="323" mass="34732">MPQTDLTLDELWSYRPQVSRPADFDQFWSSTLQESRALARQTVVSRAETPLTELAAWDVTFSGFGGDPIKAWLLHPSGPGPFPTVVEFIGYGGGRGWAGDRLGWAASGFAHLVMDTRGQGSAWPNGGPGATPDPHGSRPAAGGFLSRGIDDPTTSYYRRLYTDAVLLVEAAAQLDVVNPARIAVTGTSQGGGVALAAAGLSTLVRAALPDVPFLCHLERYLQLASADAAGELRQYLSVHRDSTPQVLRTLSYLDGVSFASSVRAPVLMSVALMDDISMPSTVFAAYHQLESADKEMAVYPYNGHEGGGTTHWVRQVKWLRSRL</sequence>
<name>A0A7M1SWA1_9MICO</name>
<accession>A0A7M1SWA1</accession>
<dbReference type="AlphaFoldDB" id="A0A7M1SWA1"/>
<dbReference type="PANTHER" id="PTHR40111">
    <property type="entry name" value="CEPHALOSPORIN-C DEACETYLASE"/>
    <property type="match status" value="1"/>
</dbReference>
<dbReference type="RefSeq" id="WP_193497691.1">
    <property type="nucleotide sequence ID" value="NZ_CP063169.1"/>
</dbReference>
<evidence type="ECO:0000313" key="6">
    <source>
        <dbReference type="Proteomes" id="UP000593758"/>
    </source>
</evidence>
<evidence type="ECO:0000256" key="1">
    <source>
        <dbReference type="PIRSR" id="PIRSR639069-1"/>
    </source>
</evidence>
<evidence type="ECO:0000256" key="3">
    <source>
        <dbReference type="SAM" id="MobiDB-lite"/>
    </source>
</evidence>
<dbReference type="KEGG" id="halt:IM660_01520"/>